<sequence length="100" mass="11530">MEETPMLFPIAPSEFWKQIKIIIEDVIAEKLTQQKISPPNNHLPEKTLLKPSDVCEIFQVSKPTLYEWLRQKKLKSLRAEIENLISGQGKPLTSKGINHH</sequence>
<comment type="caution">
    <text evidence="2">The sequence shown here is derived from an EMBL/GenBank/DDBJ whole genome shotgun (WGS) entry which is preliminary data.</text>
</comment>
<feature type="domain" description="Helix-turn-helix" evidence="1">
    <location>
        <begin position="48"/>
        <end position="77"/>
    </location>
</feature>
<dbReference type="Pfam" id="PF12728">
    <property type="entry name" value="HTH_17"/>
    <property type="match status" value="1"/>
</dbReference>
<evidence type="ECO:0000313" key="3">
    <source>
        <dbReference type="Proteomes" id="UP000267223"/>
    </source>
</evidence>
<keyword evidence="2" id="KW-0238">DNA-binding</keyword>
<evidence type="ECO:0000313" key="2">
    <source>
        <dbReference type="EMBL" id="RNI38753.1"/>
    </source>
</evidence>
<dbReference type="InterPro" id="IPR041657">
    <property type="entry name" value="HTH_17"/>
</dbReference>
<reference evidence="2 3" key="1">
    <citation type="submission" date="2018-11" db="EMBL/GenBank/DDBJ databases">
        <title>Draft genome sequence of Ferruginibacter sp. BO-59.</title>
        <authorList>
            <person name="Im W.T."/>
        </authorList>
    </citation>
    <scope>NUCLEOTIDE SEQUENCE [LARGE SCALE GENOMIC DNA]</scope>
    <source>
        <strain evidence="2 3">BO-59</strain>
    </source>
</reference>
<dbReference type="EMBL" id="RJJR01000002">
    <property type="protein sequence ID" value="RNI38753.1"/>
    <property type="molecule type" value="Genomic_DNA"/>
</dbReference>
<organism evidence="2 3">
    <name type="scientific">Hanamia caeni</name>
    <dbReference type="NCBI Taxonomy" id="2294116"/>
    <lineage>
        <taxon>Bacteria</taxon>
        <taxon>Pseudomonadati</taxon>
        <taxon>Bacteroidota</taxon>
        <taxon>Chitinophagia</taxon>
        <taxon>Chitinophagales</taxon>
        <taxon>Chitinophagaceae</taxon>
        <taxon>Hanamia</taxon>
    </lineage>
</organism>
<protein>
    <submittedName>
        <fullName evidence="2">DNA-binding protein</fullName>
    </submittedName>
</protein>
<dbReference type="OrthoDB" id="677864at2"/>
<dbReference type="Proteomes" id="UP000267223">
    <property type="component" value="Unassembled WGS sequence"/>
</dbReference>
<name>A0A3M9NNL7_9BACT</name>
<dbReference type="AlphaFoldDB" id="A0A3M9NNL7"/>
<evidence type="ECO:0000259" key="1">
    <source>
        <dbReference type="Pfam" id="PF12728"/>
    </source>
</evidence>
<accession>A0A3M9NNL7</accession>
<gene>
    <name evidence="2" type="ORF">EFY79_03585</name>
</gene>
<dbReference type="RefSeq" id="WP_123119316.1">
    <property type="nucleotide sequence ID" value="NZ_RJJR01000002.1"/>
</dbReference>
<proteinExistence type="predicted"/>
<keyword evidence="3" id="KW-1185">Reference proteome</keyword>
<dbReference type="GO" id="GO:0003677">
    <property type="term" value="F:DNA binding"/>
    <property type="evidence" value="ECO:0007669"/>
    <property type="project" value="UniProtKB-KW"/>
</dbReference>